<reference evidence="1 2" key="1">
    <citation type="journal article" date="2017" name="G3 (Bethesda)">
        <title>First Draft Genome Sequence of the Pathogenic Fungus Lomentospora prolificans (Formerly Scedosporium prolificans).</title>
        <authorList>
            <person name="Luo R."/>
            <person name="Zimin A."/>
            <person name="Workman R."/>
            <person name="Fan Y."/>
            <person name="Pertea G."/>
            <person name="Grossman N."/>
            <person name="Wear M.P."/>
            <person name="Jia B."/>
            <person name="Miller H."/>
            <person name="Casadevall A."/>
            <person name="Timp W."/>
            <person name="Zhang S.X."/>
            <person name="Salzberg S.L."/>
        </authorList>
    </citation>
    <scope>NUCLEOTIDE SEQUENCE [LARGE SCALE GENOMIC DNA]</scope>
    <source>
        <strain evidence="1 2">JHH-5317</strain>
    </source>
</reference>
<comment type="caution">
    <text evidence="1">The sequence shown here is derived from an EMBL/GenBank/DDBJ whole genome shotgun (WGS) entry which is preliminary data.</text>
</comment>
<organism evidence="1 2">
    <name type="scientific">Lomentospora prolificans</name>
    <dbReference type="NCBI Taxonomy" id="41688"/>
    <lineage>
        <taxon>Eukaryota</taxon>
        <taxon>Fungi</taxon>
        <taxon>Dikarya</taxon>
        <taxon>Ascomycota</taxon>
        <taxon>Pezizomycotina</taxon>
        <taxon>Sordariomycetes</taxon>
        <taxon>Hypocreomycetidae</taxon>
        <taxon>Microascales</taxon>
        <taxon>Microascaceae</taxon>
        <taxon>Lomentospora</taxon>
    </lineage>
</organism>
<dbReference type="AlphaFoldDB" id="A0A2N3NEV0"/>
<evidence type="ECO:0000313" key="2">
    <source>
        <dbReference type="Proteomes" id="UP000233524"/>
    </source>
</evidence>
<name>A0A2N3NEV0_9PEZI</name>
<evidence type="ECO:0000313" key="1">
    <source>
        <dbReference type="EMBL" id="PKS10917.1"/>
    </source>
</evidence>
<protein>
    <submittedName>
        <fullName evidence="1">Uncharacterized protein</fullName>
    </submittedName>
</protein>
<sequence length="182" mass="20199">MATVVLAYNETYQLRIYTSENSPLDGRLITFDDIQAAYVSHTAVHEPTPIYFRRAPPELSAPAPNMTFIVVPSPSTPPVSSKANNQYLALQGPSGKSEYRIVALDNPPAVGIGATISYNAWLVKEDGGRKFLRYADDSGGASRWVLSKKWWGWILWWYEPTPANANDLGTYMAVDVEVEEAE</sequence>
<dbReference type="InParanoid" id="A0A2N3NEV0"/>
<keyword evidence="2" id="KW-1185">Reference proteome</keyword>
<accession>A0A2N3NEV0</accession>
<dbReference type="Proteomes" id="UP000233524">
    <property type="component" value="Unassembled WGS sequence"/>
</dbReference>
<proteinExistence type="predicted"/>
<dbReference type="OrthoDB" id="5239529at2759"/>
<gene>
    <name evidence="1" type="ORF">jhhlp_002675</name>
</gene>
<dbReference type="VEuPathDB" id="FungiDB:jhhlp_002675"/>
<dbReference type="EMBL" id="NLAX01000008">
    <property type="protein sequence ID" value="PKS10917.1"/>
    <property type="molecule type" value="Genomic_DNA"/>
</dbReference>